<dbReference type="Gene3D" id="3.30.565.10">
    <property type="entry name" value="Histidine kinase-like ATPase, C-terminal domain"/>
    <property type="match status" value="1"/>
</dbReference>
<evidence type="ECO:0000259" key="12">
    <source>
        <dbReference type="PROSITE" id="PS50885"/>
    </source>
</evidence>
<evidence type="ECO:0000256" key="8">
    <source>
        <dbReference type="ARBA" id="ARBA00022777"/>
    </source>
</evidence>
<dbReference type="CDD" id="cd06225">
    <property type="entry name" value="HAMP"/>
    <property type="match status" value="1"/>
</dbReference>
<dbReference type="OrthoDB" id="9804645at2"/>
<dbReference type="InterPro" id="IPR003660">
    <property type="entry name" value="HAMP_dom"/>
</dbReference>
<evidence type="ECO:0000256" key="4">
    <source>
        <dbReference type="ARBA" id="ARBA00022475"/>
    </source>
</evidence>
<dbReference type="PROSITE" id="PS50109">
    <property type="entry name" value="HIS_KIN"/>
    <property type="match status" value="1"/>
</dbReference>
<evidence type="ECO:0000256" key="6">
    <source>
        <dbReference type="ARBA" id="ARBA00022679"/>
    </source>
</evidence>
<comment type="catalytic activity">
    <reaction evidence="1">
        <text>ATP + protein L-histidine = ADP + protein N-phospho-L-histidine.</text>
        <dbReference type="EC" id="2.7.13.3"/>
    </reaction>
</comment>
<sequence length="438" mass="47148">MISLRNRLGALLLLAIVCVVALATLAASVILRNPLSETVLRPMAQQIQLLARLVEQNPQAAVAAGVQLQTSSAQGVPDPELGLVLQREVAAIGPARALSVVRASPDTPLSVSVDLGPRGVLVVPLQDIRPPPGGWLVFVIWMILIVAGATCVSLVAAIRFTRPLQIIHDAVERIGADGDLPVIPESGPLEMRMTARSLNRLSTRLKAATESRMRLVAAAGHDLRTPMTRLRLRVEFLPEEERRKWLSDLDELSAIADSAIKLVHEEVGHEQDPTCMVDLGDIVTTLRNELVTLGLDIRLASKTATENQTGDERVPYAAEPLRMMATPLALKRALRNLMVNAATHGGGAEIVVRRFGTRALVIIHDRGPGIPESLLGQVFEPFFRVEPGRRRALPGAGLGLAISKEIIERFGGSISIANRFGGGLTQSIRLPLTLPADS</sequence>
<reference evidence="13 14" key="1">
    <citation type="submission" date="2016-09" db="EMBL/GenBank/DDBJ databases">
        <title>Rhizobium sp. nov., a novel species isolated from the rice rhizosphere.</title>
        <authorList>
            <person name="Zhao J."/>
            <person name="Zhang X."/>
        </authorList>
    </citation>
    <scope>NUCLEOTIDE SEQUENCE [LARGE SCALE GENOMIC DNA]</scope>
    <source>
        <strain evidence="13 14">1.7048</strain>
    </source>
</reference>
<keyword evidence="14" id="KW-1185">Reference proteome</keyword>
<dbReference type="RefSeq" id="WP_075626374.1">
    <property type="nucleotide sequence ID" value="NZ_FOAM01000005.1"/>
</dbReference>
<dbReference type="GO" id="GO:0005524">
    <property type="term" value="F:ATP binding"/>
    <property type="evidence" value="ECO:0007669"/>
    <property type="project" value="UniProtKB-KW"/>
</dbReference>
<dbReference type="GO" id="GO:0005886">
    <property type="term" value="C:plasma membrane"/>
    <property type="evidence" value="ECO:0007669"/>
    <property type="project" value="UniProtKB-SubCell"/>
</dbReference>
<evidence type="ECO:0000313" key="13">
    <source>
        <dbReference type="EMBL" id="OLP61711.1"/>
    </source>
</evidence>
<feature type="transmembrane region" description="Helical" evidence="10">
    <location>
        <begin position="135"/>
        <end position="158"/>
    </location>
</feature>
<keyword evidence="7" id="KW-0547">Nucleotide-binding</keyword>
<dbReference type="PROSITE" id="PS50885">
    <property type="entry name" value="HAMP"/>
    <property type="match status" value="1"/>
</dbReference>
<dbReference type="Pfam" id="PF02518">
    <property type="entry name" value="HATPase_c"/>
    <property type="match status" value="1"/>
</dbReference>
<dbReference type="InterPro" id="IPR004358">
    <property type="entry name" value="Sig_transdc_His_kin-like_C"/>
</dbReference>
<accession>A0A1Q9B156</accession>
<dbReference type="PRINTS" id="PR00344">
    <property type="entry name" value="BCTRLSENSOR"/>
</dbReference>
<keyword evidence="5" id="KW-0597">Phosphoprotein</keyword>
<dbReference type="InterPro" id="IPR003594">
    <property type="entry name" value="HATPase_dom"/>
</dbReference>
<evidence type="ECO:0000256" key="3">
    <source>
        <dbReference type="ARBA" id="ARBA00012438"/>
    </source>
</evidence>
<keyword evidence="9" id="KW-0067">ATP-binding</keyword>
<dbReference type="EC" id="2.7.13.3" evidence="3"/>
<dbReference type="Pfam" id="PF00672">
    <property type="entry name" value="HAMP"/>
    <property type="match status" value="1"/>
</dbReference>
<dbReference type="AlphaFoldDB" id="A0A1Q9B156"/>
<organism evidence="13 14">
    <name type="scientific">Xaviernesmea oryzae</name>
    <dbReference type="NCBI Taxonomy" id="464029"/>
    <lineage>
        <taxon>Bacteria</taxon>
        <taxon>Pseudomonadati</taxon>
        <taxon>Pseudomonadota</taxon>
        <taxon>Alphaproteobacteria</taxon>
        <taxon>Hyphomicrobiales</taxon>
        <taxon>Rhizobiaceae</taxon>
        <taxon>Rhizobium/Agrobacterium group</taxon>
        <taxon>Xaviernesmea</taxon>
    </lineage>
</organism>
<dbReference type="CDD" id="cd00082">
    <property type="entry name" value="HisKA"/>
    <property type="match status" value="1"/>
</dbReference>
<gene>
    <name evidence="13" type="ORF">BJF93_08920</name>
</gene>
<evidence type="ECO:0000256" key="7">
    <source>
        <dbReference type="ARBA" id="ARBA00022741"/>
    </source>
</evidence>
<keyword evidence="10" id="KW-1133">Transmembrane helix</keyword>
<name>A0A1Q9B156_9HYPH</name>
<keyword evidence="6" id="KW-0808">Transferase</keyword>
<dbReference type="SUPFAM" id="SSF47384">
    <property type="entry name" value="Homodimeric domain of signal transducing histidine kinase"/>
    <property type="match status" value="1"/>
</dbReference>
<dbReference type="InterPro" id="IPR050980">
    <property type="entry name" value="2C_sensor_his_kinase"/>
</dbReference>
<comment type="subcellular location">
    <subcellularLocation>
        <location evidence="2">Cell membrane</location>
        <topology evidence="2">Multi-pass membrane protein</topology>
    </subcellularLocation>
</comment>
<evidence type="ECO:0000313" key="14">
    <source>
        <dbReference type="Proteomes" id="UP000186364"/>
    </source>
</evidence>
<keyword evidence="8" id="KW-0418">Kinase</keyword>
<dbReference type="SMART" id="SM00387">
    <property type="entry name" value="HATPase_c"/>
    <property type="match status" value="1"/>
</dbReference>
<evidence type="ECO:0000259" key="11">
    <source>
        <dbReference type="PROSITE" id="PS50109"/>
    </source>
</evidence>
<evidence type="ECO:0000256" key="1">
    <source>
        <dbReference type="ARBA" id="ARBA00000085"/>
    </source>
</evidence>
<keyword evidence="4" id="KW-1003">Cell membrane</keyword>
<evidence type="ECO:0000256" key="5">
    <source>
        <dbReference type="ARBA" id="ARBA00022553"/>
    </source>
</evidence>
<evidence type="ECO:0000256" key="10">
    <source>
        <dbReference type="SAM" id="Phobius"/>
    </source>
</evidence>
<feature type="domain" description="HAMP" evidence="12">
    <location>
        <begin position="158"/>
        <end position="210"/>
    </location>
</feature>
<dbReference type="EMBL" id="MKIP01000031">
    <property type="protein sequence ID" value="OLP61711.1"/>
    <property type="molecule type" value="Genomic_DNA"/>
</dbReference>
<dbReference type="PANTHER" id="PTHR44936:SF10">
    <property type="entry name" value="SENSOR PROTEIN RSTB"/>
    <property type="match status" value="1"/>
</dbReference>
<feature type="domain" description="Histidine kinase" evidence="11">
    <location>
        <begin position="218"/>
        <end position="434"/>
    </location>
</feature>
<proteinExistence type="predicted"/>
<dbReference type="InterPro" id="IPR036890">
    <property type="entry name" value="HATPase_C_sf"/>
</dbReference>
<dbReference type="Gene3D" id="1.10.287.130">
    <property type="match status" value="1"/>
</dbReference>
<dbReference type="SMART" id="SM00304">
    <property type="entry name" value="HAMP"/>
    <property type="match status" value="1"/>
</dbReference>
<dbReference type="GO" id="GO:0000155">
    <property type="term" value="F:phosphorelay sensor kinase activity"/>
    <property type="evidence" value="ECO:0007669"/>
    <property type="project" value="InterPro"/>
</dbReference>
<dbReference type="Proteomes" id="UP000186364">
    <property type="component" value="Unassembled WGS sequence"/>
</dbReference>
<evidence type="ECO:0000256" key="9">
    <source>
        <dbReference type="ARBA" id="ARBA00022840"/>
    </source>
</evidence>
<evidence type="ECO:0000256" key="2">
    <source>
        <dbReference type="ARBA" id="ARBA00004651"/>
    </source>
</evidence>
<dbReference type="SUPFAM" id="SSF55874">
    <property type="entry name" value="ATPase domain of HSP90 chaperone/DNA topoisomerase II/histidine kinase"/>
    <property type="match status" value="1"/>
</dbReference>
<dbReference type="InterPro" id="IPR003661">
    <property type="entry name" value="HisK_dim/P_dom"/>
</dbReference>
<keyword evidence="10" id="KW-0812">Transmembrane</keyword>
<comment type="caution">
    <text evidence="13">The sequence shown here is derived from an EMBL/GenBank/DDBJ whole genome shotgun (WGS) entry which is preliminary data.</text>
</comment>
<dbReference type="PANTHER" id="PTHR44936">
    <property type="entry name" value="SENSOR PROTEIN CREC"/>
    <property type="match status" value="1"/>
</dbReference>
<dbReference type="InterPro" id="IPR036097">
    <property type="entry name" value="HisK_dim/P_sf"/>
</dbReference>
<keyword evidence="10" id="KW-0472">Membrane</keyword>
<dbReference type="InterPro" id="IPR005467">
    <property type="entry name" value="His_kinase_dom"/>
</dbReference>
<protein>
    <recommendedName>
        <fullName evidence="3">histidine kinase</fullName>
        <ecNumber evidence="3">2.7.13.3</ecNumber>
    </recommendedName>
</protein>